<protein>
    <submittedName>
        <fullName evidence="2">Uncharacterized protein</fullName>
    </submittedName>
</protein>
<feature type="compositionally biased region" description="Basic and acidic residues" evidence="1">
    <location>
        <begin position="70"/>
        <end position="82"/>
    </location>
</feature>
<feature type="region of interest" description="Disordered" evidence="1">
    <location>
        <begin position="42"/>
        <end position="82"/>
    </location>
</feature>
<organism evidence="2 3">
    <name type="scientific">Clarias magur</name>
    <name type="common">Asian catfish</name>
    <name type="synonym">Macropteronotus magur</name>
    <dbReference type="NCBI Taxonomy" id="1594786"/>
    <lineage>
        <taxon>Eukaryota</taxon>
        <taxon>Metazoa</taxon>
        <taxon>Chordata</taxon>
        <taxon>Craniata</taxon>
        <taxon>Vertebrata</taxon>
        <taxon>Euteleostomi</taxon>
        <taxon>Actinopterygii</taxon>
        <taxon>Neopterygii</taxon>
        <taxon>Teleostei</taxon>
        <taxon>Ostariophysi</taxon>
        <taxon>Siluriformes</taxon>
        <taxon>Clariidae</taxon>
        <taxon>Clarias</taxon>
    </lineage>
</organism>
<comment type="caution">
    <text evidence="2">The sequence shown here is derived from an EMBL/GenBank/DDBJ whole genome shotgun (WGS) entry which is preliminary data.</text>
</comment>
<dbReference type="AlphaFoldDB" id="A0A8J4T4U9"/>
<evidence type="ECO:0000313" key="3">
    <source>
        <dbReference type="Proteomes" id="UP000727407"/>
    </source>
</evidence>
<dbReference type="Proteomes" id="UP000727407">
    <property type="component" value="Unassembled WGS sequence"/>
</dbReference>
<proteinExistence type="predicted"/>
<keyword evidence="3" id="KW-1185">Reference proteome</keyword>
<dbReference type="EMBL" id="QNUK01000954">
    <property type="protein sequence ID" value="KAF5888608.1"/>
    <property type="molecule type" value="Genomic_DNA"/>
</dbReference>
<gene>
    <name evidence="2" type="ORF">DAT39_021697</name>
</gene>
<accession>A0A8J4T4U9</accession>
<sequence length="82" mass="9230">MAAHLEDVHNLQVLTLHPVIQLSRTSRNTSPDLTCVITSIESAPDNTNNRRGSRKRRGYTPVMANMSQNLREDDTEVNKGEQ</sequence>
<reference evidence="2" key="1">
    <citation type="submission" date="2020-07" db="EMBL/GenBank/DDBJ databases">
        <title>Clarias magur genome sequencing, assembly and annotation.</title>
        <authorList>
            <person name="Kushwaha B."/>
            <person name="Kumar R."/>
            <person name="Das P."/>
            <person name="Joshi C.G."/>
            <person name="Kumar D."/>
            <person name="Nagpure N.S."/>
            <person name="Pandey M."/>
            <person name="Agarwal S."/>
            <person name="Srivastava S."/>
            <person name="Singh M."/>
            <person name="Sahoo L."/>
            <person name="Jayasankar P."/>
            <person name="Meher P.K."/>
            <person name="Koringa P.G."/>
            <person name="Iquebal M.A."/>
            <person name="Das S.P."/>
            <person name="Bit A."/>
            <person name="Patnaik S."/>
            <person name="Patel N."/>
            <person name="Shah T.M."/>
            <person name="Hinsu A."/>
            <person name="Jena J.K."/>
        </authorList>
    </citation>
    <scope>NUCLEOTIDE SEQUENCE</scope>
    <source>
        <strain evidence="2">CIFAMagur01</strain>
        <tissue evidence="2">Testis</tissue>
    </source>
</reference>
<evidence type="ECO:0000256" key="1">
    <source>
        <dbReference type="SAM" id="MobiDB-lite"/>
    </source>
</evidence>
<name>A0A8J4T4U9_CLAMG</name>
<evidence type="ECO:0000313" key="2">
    <source>
        <dbReference type="EMBL" id="KAF5888608.1"/>
    </source>
</evidence>